<feature type="non-terminal residue" evidence="2">
    <location>
        <position position="1"/>
    </location>
</feature>
<keyword evidence="1" id="KW-0808">Transferase</keyword>
<sequence>MSSTNALVFKVERSQPELVVPIKPTPQEWKQLSDIDDQEGFRCQFSMIQFYRNNPSMEGRDPVKVIKEAVAKTLVFYYPFAGRIREGFGRKLFVECTGEGILFIEANVNVTIEQFEDSLQPPFSCIDELLYNVPNSDGILDSPLLFIQVTRLKCGGFIFAIRFNHAMMDCFGMVQFMRAIAEMARGALAPSILPIWQRDILCARDPPRVTCHHLEYDQVDHDIIGTMIPLKNMVERSFFFGPTEISIIRESLPIHFRSCSSPELLTIFIWRLRTIALQLNQDEEVCLLCLVNLRTKFNIFPLGYYGNAVALPAAFTTAGKLSQNSLGYAIELVEKTKTKVTEEYMKSMVDLMVMKGRPHFSVVRSLLVADLTEAGFEEVDYGWGKAIYGGPVSGGVGLVPDGFGMAQFMMAIAEMARGALAPSVLPVWQRALLSGRDPPRVTCLHLEYDQVDHDIEGTMVPFKNMTQCYGIELVEKAKAKVTEEYMKSMGGFDGDERATPL</sequence>
<dbReference type="AlphaFoldDB" id="A0AAV6LVN6"/>
<dbReference type="GO" id="GO:0016740">
    <property type="term" value="F:transferase activity"/>
    <property type="evidence" value="ECO:0007669"/>
    <property type="project" value="UniProtKB-KW"/>
</dbReference>
<proteinExistence type="predicted"/>
<reference evidence="2 3" key="1">
    <citation type="journal article" date="2021" name="Hortic Res">
        <title>The domestication of Cucurbita argyrosperma as revealed by the genome of its wild relative.</title>
        <authorList>
            <person name="Barrera-Redondo J."/>
            <person name="Sanchez-de la Vega G."/>
            <person name="Aguirre-Liguori J.A."/>
            <person name="Castellanos-Morales G."/>
            <person name="Gutierrez-Guerrero Y.T."/>
            <person name="Aguirre-Dugua X."/>
            <person name="Aguirre-Planter E."/>
            <person name="Tenaillon M.I."/>
            <person name="Lira-Saade R."/>
            <person name="Eguiarte L.E."/>
        </authorList>
    </citation>
    <scope>NUCLEOTIDE SEQUENCE [LARGE SCALE GENOMIC DNA]</scope>
    <source>
        <strain evidence="2">JBR-2021</strain>
    </source>
</reference>
<evidence type="ECO:0000313" key="3">
    <source>
        <dbReference type="Proteomes" id="UP000685013"/>
    </source>
</evidence>
<dbReference type="PANTHER" id="PTHR31147">
    <property type="entry name" value="ACYL TRANSFERASE 4"/>
    <property type="match status" value="1"/>
</dbReference>
<dbReference type="EMBL" id="JAGKQH010000020">
    <property type="protein sequence ID" value="KAG6571221.1"/>
    <property type="molecule type" value="Genomic_DNA"/>
</dbReference>
<dbReference type="PANTHER" id="PTHR31147:SF66">
    <property type="entry name" value="OS05G0315700 PROTEIN"/>
    <property type="match status" value="1"/>
</dbReference>
<dbReference type="Pfam" id="PF02458">
    <property type="entry name" value="Transferase"/>
    <property type="match status" value="1"/>
</dbReference>
<name>A0AAV6LVN6_9ROSI</name>
<protein>
    <submittedName>
        <fullName evidence="2">Benzyl alcohol O-benzoyltransferase</fullName>
    </submittedName>
</protein>
<dbReference type="InterPro" id="IPR050898">
    <property type="entry name" value="Plant_acyltransferase"/>
</dbReference>
<dbReference type="Proteomes" id="UP000685013">
    <property type="component" value="Chromosome 20"/>
</dbReference>
<organism evidence="2 3">
    <name type="scientific">Cucurbita argyrosperma subsp. sororia</name>
    <dbReference type="NCBI Taxonomy" id="37648"/>
    <lineage>
        <taxon>Eukaryota</taxon>
        <taxon>Viridiplantae</taxon>
        <taxon>Streptophyta</taxon>
        <taxon>Embryophyta</taxon>
        <taxon>Tracheophyta</taxon>
        <taxon>Spermatophyta</taxon>
        <taxon>Magnoliopsida</taxon>
        <taxon>eudicotyledons</taxon>
        <taxon>Gunneridae</taxon>
        <taxon>Pentapetalae</taxon>
        <taxon>rosids</taxon>
        <taxon>fabids</taxon>
        <taxon>Cucurbitales</taxon>
        <taxon>Cucurbitaceae</taxon>
        <taxon>Cucurbiteae</taxon>
        <taxon>Cucurbita</taxon>
    </lineage>
</organism>
<evidence type="ECO:0000313" key="2">
    <source>
        <dbReference type="EMBL" id="KAG6571221.1"/>
    </source>
</evidence>
<accession>A0AAV6LVN6</accession>
<keyword evidence="3" id="KW-1185">Reference proteome</keyword>
<gene>
    <name evidence="2" type="primary">HSR201</name>
    <name evidence="2" type="ORF">SDJN03_30136</name>
</gene>
<comment type="caution">
    <text evidence="2">The sequence shown here is derived from an EMBL/GenBank/DDBJ whole genome shotgun (WGS) entry which is preliminary data.</text>
</comment>
<evidence type="ECO:0000256" key="1">
    <source>
        <dbReference type="ARBA" id="ARBA00022679"/>
    </source>
</evidence>